<dbReference type="eggNOG" id="ENOG5032R6M">
    <property type="taxonomic scope" value="Bacteria"/>
</dbReference>
<organism evidence="2 3">
    <name type="scientific">Chryseobacterium soli</name>
    <dbReference type="NCBI Taxonomy" id="445961"/>
    <lineage>
        <taxon>Bacteria</taxon>
        <taxon>Pseudomonadati</taxon>
        <taxon>Bacteroidota</taxon>
        <taxon>Flavobacteriia</taxon>
        <taxon>Flavobacteriales</taxon>
        <taxon>Weeksellaceae</taxon>
        <taxon>Chryseobacterium group</taxon>
        <taxon>Chryseobacterium</taxon>
    </lineage>
</organism>
<sequence length="156" mass="17833">MKNFTIEGNLYKLKPQWGMNIPLIGAFIILTIVGFAKIPESSFKWWMLGISILLLISVLSSYLIINLDQKEIRTKIGFFGRARIISLESLEDFTVLKTKHYGILTINVKLLANYVNSKGKDKTTVLAQAFFARPIQHILNDVNEILGDEYQRQTEI</sequence>
<evidence type="ECO:0008006" key="4">
    <source>
        <dbReference type="Google" id="ProtNLM"/>
    </source>
</evidence>
<dbReference type="Proteomes" id="UP000028705">
    <property type="component" value="Unassembled WGS sequence"/>
</dbReference>
<comment type="caution">
    <text evidence="2">The sequence shown here is derived from an EMBL/GenBank/DDBJ whole genome shotgun (WGS) entry which is preliminary data.</text>
</comment>
<dbReference type="EMBL" id="JPRH01000017">
    <property type="protein sequence ID" value="KFF09774.1"/>
    <property type="molecule type" value="Genomic_DNA"/>
</dbReference>
<keyword evidence="1" id="KW-1133">Transmembrane helix</keyword>
<gene>
    <name evidence="2" type="ORF">IW15_22200</name>
</gene>
<feature type="transmembrane region" description="Helical" evidence="1">
    <location>
        <begin position="21"/>
        <end position="39"/>
    </location>
</feature>
<keyword evidence="1" id="KW-0812">Transmembrane</keyword>
<reference evidence="2 3" key="1">
    <citation type="submission" date="2014-07" db="EMBL/GenBank/DDBJ databases">
        <title>Genome of Chryseobacterium soli DSM 19298.</title>
        <authorList>
            <person name="Stropko S.J."/>
            <person name="Pipes S.E."/>
            <person name="Newman J."/>
        </authorList>
    </citation>
    <scope>NUCLEOTIDE SEQUENCE [LARGE SCALE GENOMIC DNA]</scope>
    <source>
        <strain evidence="2 3">DSM 19298</strain>
    </source>
</reference>
<dbReference type="RefSeq" id="WP_034715559.1">
    <property type="nucleotide sequence ID" value="NZ_JPRH01000017.1"/>
</dbReference>
<dbReference type="OrthoDB" id="710960at2"/>
<protein>
    <recommendedName>
        <fullName evidence="4">DUF304 domain-containing protein</fullName>
    </recommendedName>
</protein>
<proteinExistence type="predicted"/>
<evidence type="ECO:0000313" key="3">
    <source>
        <dbReference type="Proteomes" id="UP000028705"/>
    </source>
</evidence>
<evidence type="ECO:0000256" key="1">
    <source>
        <dbReference type="SAM" id="Phobius"/>
    </source>
</evidence>
<accession>A0A085ZZB0</accession>
<evidence type="ECO:0000313" key="2">
    <source>
        <dbReference type="EMBL" id="KFF09774.1"/>
    </source>
</evidence>
<feature type="transmembrane region" description="Helical" evidence="1">
    <location>
        <begin position="45"/>
        <end position="65"/>
    </location>
</feature>
<keyword evidence="3" id="KW-1185">Reference proteome</keyword>
<dbReference type="AlphaFoldDB" id="A0A085ZZB0"/>
<keyword evidence="1" id="KW-0472">Membrane</keyword>
<name>A0A085ZZB0_9FLAO</name>